<dbReference type="GO" id="GO:0005886">
    <property type="term" value="C:plasma membrane"/>
    <property type="evidence" value="ECO:0007669"/>
    <property type="project" value="UniProtKB-SubCell"/>
</dbReference>
<reference evidence="23 24" key="1">
    <citation type="journal article" date="2019" name="Mol. Ecol. Resour.">
        <title>Improving Illumina assemblies with Hi-C and long reads: an example with the North African dromedary.</title>
        <authorList>
            <person name="Elbers J.P."/>
            <person name="Rogers M.F."/>
            <person name="Perelman P.L."/>
            <person name="Proskuryakova A.A."/>
            <person name="Serdyukova N.A."/>
            <person name="Johnson W.E."/>
            <person name="Horin P."/>
            <person name="Corander J."/>
            <person name="Murphy D."/>
            <person name="Burger P.A."/>
        </authorList>
    </citation>
    <scope>NUCLEOTIDE SEQUENCE [LARGE SCALE GENOMIC DNA]</scope>
    <source>
        <strain evidence="23">Drom800</strain>
        <tissue evidence="23">Blood</tissue>
    </source>
</reference>
<evidence type="ECO:0000256" key="12">
    <source>
        <dbReference type="ARBA" id="ARBA00022848"/>
    </source>
</evidence>
<evidence type="ECO:0000313" key="23">
    <source>
        <dbReference type="EMBL" id="KAB1263440.1"/>
    </source>
</evidence>
<feature type="transmembrane region" description="Helical" evidence="21">
    <location>
        <begin position="163"/>
        <end position="182"/>
    </location>
</feature>
<dbReference type="Gene3D" id="1.10.630.10">
    <property type="entry name" value="Cytochrome P450"/>
    <property type="match status" value="2"/>
</dbReference>
<dbReference type="EMBL" id="JWIN03000018">
    <property type="protein sequence ID" value="KAB1263440.1"/>
    <property type="molecule type" value="Genomic_DNA"/>
</dbReference>
<feature type="domain" description="G-protein coupled receptors family 3 profile" evidence="22">
    <location>
        <begin position="139"/>
        <end position="211"/>
    </location>
</feature>
<dbReference type="GO" id="GO:0016712">
    <property type="term" value="F:oxidoreductase activity, acting on paired donors, with incorporation or reduction of molecular oxygen, reduced flavin or flavoprotein as one donor, and incorporation of one atom of oxygen"/>
    <property type="evidence" value="ECO:0007669"/>
    <property type="project" value="UniProtKB-EC"/>
</dbReference>
<dbReference type="GO" id="GO:0070989">
    <property type="term" value="P:oxidative demethylation"/>
    <property type="evidence" value="ECO:0007669"/>
    <property type="project" value="TreeGrafter"/>
</dbReference>
<comment type="caution">
    <text evidence="23">The sequence shown here is derived from an EMBL/GenBank/DDBJ whole genome shotgun (WGS) entry which is preliminary data.</text>
</comment>
<evidence type="ECO:0000256" key="5">
    <source>
        <dbReference type="ARBA" id="ARBA00010617"/>
    </source>
</evidence>
<evidence type="ECO:0000256" key="6">
    <source>
        <dbReference type="ARBA" id="ARBA00012109"/>
    </source>
</evidence>
<dbReference type="GO" id="GO:0004930">
    <property type="term" value="F:G protein-coupled receptor activity"/>
    <property type="evidence" value="ECO:0007669"/>
    <property type="project" value="UniProtKB-KW"/>
</dbReference>
<dbReference type="Pfam" id="PF00003">
    <property type="entry name" value="7tm_3"/>
    <property type="match status" value="1"/>
</dbReference>
<keyword evidence="20" id="KW-0807">Transducer</keyword>
<organism evidence="23 24">
    <name type="scientific">Camelus dromedarius</name>
    <name type="common">Dromedary</name>
    <name type="synonym">Arabian camel</name>
    <dbReference type="NCBI Taxonomy" id="9838"/>
    <lineage>
        <taxon>Eukaryota</taxon>
        <taxon>Metazoa</taxon>
        <taxon>Chordata</taxon>
        <taxon>Craniata</taxon>
        <taxon>Vertebrata</taxon>
        <taxon>Euteleostomi</taxon>
        <taxon>Mammalia</taxon>
        <taxon>Eutheria</taxon>
        <taxon>Laurasiatheria</taxon>
        <taxon>Artiodactyla</taxon>
        <taxon>Tylopoda</taxon>
        <taxon>Camelidae</taxon>
        <taxon>Camelus</taxon>
    </lineage>
</organism>
<dbReference type="InterPro" id="IPR001128">
    <property type="entry name" value="Cyt_P450"/>
</dbReference>
<dbReference type="PANTHER" id="PTHR24302">
    <property type="entry name" value="CYTOCHROME P450 FAMILY 3"/>
    <property type="match status" value="1"/>
</dbReference>
<dbReference type="GO" id="GO:0008202">
    <property type="term" value="P:steroid metabolic process"/>
    <property type="evidence" value="ECO:0007669"/>
    <property type="project" value="TreeGrafter"/>
</dbReference>
<keyword evidence="14" id="KW-0560">Oxidoreductase</keyword>
<evidence type="ECO:0000256" key="20">
    <source>
        <dbReference type="ARBA" id="ARBA00023224"/>
    </source>
</evidence>
<feature type="transmembrane region" description="Helical" evidence="21">
    <location>
        <begin position="135"/>
        <end position="151"/>
    </location>
</feature>
<dbReference type="InterPro" id="IPR017978">
    <property type="entry name" value="GPCR_3_C"/>
</dbReference>
<evidence type="ECO:0000313" key="24">
    <source>
        <dbReference type="Proteomes" id="UP000299084"/>
    </source>
</evidence>
<evidence type="ECO:0000256" key="11">
    <source>
        <dbReference type="ARBA" id="ARBA00022824"/>
    </source>
</evidence>
<dbReference type="GO" id="GO:0050649">
    <property type="term" value="F:testosterone 6-beta-hydroxylase activity"/>
    <property type="evidence" value="ECO:0007669"/>
    <property type="project" value="TreeGrafter"/>
</dbReference>
<accession>A0A5N4CX60</accession>
<evidence type="ECO:0000256" key="7">
    <source>
        <dbReference type="ARBA" id="ARBA00022475"/>
    </source>
</evidence>
<keyword evidence="9 21" id="KW-0812">Transmembrane</keyword>
<dbReference type="GO" id="GO:0020037">
    <property type="term" value="F:heme binding"/>
    <property type="evidence" value="ECO:0007669"/>
    <property type="project" value="InterPro"/>
</dbReference>
<dbReference type="InterPro" id="IPR036396">
    <property type="entry name" value="Cyt_P450_sf"/>
</dbReference>
<evidence type="ECO:0000256" key="21">
    <source>
        <dbReference type="SAM" id="Phobius"/>
    </source>
</evidence>
<sequence>HRVDFLQLMINSQNSKEIERYKALSDQEMAAQGITFLLAGYEPTADSISLLMYKLAVEPEVQQKLQEEIDAVLPSKKVVEVSGVLIPKGTVVTVPVFALHDDPEHWPEPEEFRPERNEALGKGNPNLIQTGSRRILMPLIIAVVLGVFVKYRDTPRSGGSSRALSYTLLIALILCFLSSLLFTGRPNTATCILQQMTFALVVAVAVSHHFG</sequence>
<proteinExistence type="inferred from homology"/>
<keyword evidence="10" id="KW-0479">Metal-binding</keyword>
<evidence type="ECO:0000256" key="14">
    <source>
        <dbReference type="ARBA" id="ARBA00023002"/>
    </source>
</evidence>
<keyword evidence="8" id="KW-0349">Heme</keyword>
<evidence type="ECO:0000256" key="3">
    <source>
        <dbReference type="ARBA" id="ARBA00004406"/>
    </source>
</evidence>
<evidence type="ECO:0000256" key="4">
    <source>
        <dbReference type="ARBA" id="ARBA00004651"/>
    </source>
</evidence>
<feature type="non-terminal residue" evidence="23">
    <location>
        <position position="1"/>
    </location>
</feature>
<keyword evidence="18 21" id="KW-0472">Membrane</keyword>
<comment type="similarity">
    <text evidence="5">Belongs to the cytochrome P450 family.</text>
</comment>
<dbReference type="Pfam" id="PF00067">
    <property type="entry name" value="p450"/>
    <property type="match status" value="1"/>
</dbReference>
<name>A0A5N4CX60_CAMDR</name>
<evidence type="ECO:0000256" key="17">
    <source>
        <dbReference type="ARBA" id="ARBA00023040"/>
    </source>
</evidence>
<dbReference type="InterPro" id="IPR050705">
    <property type="entry name" value="Cytochrome_P450_3A"/>
</dbReference>
<evidence type="ECO:0000256" key="18">
    <source>
        <dbReference type="ARBA" id="ARBA00023136"/>
    </source>
</evidence>
<dbReference type="GO" id="GO:0005506">
    <property type="term" value="F:iron ion binding"/>
    <property type="evidence" value="ECO:0007669"/>
    <property type="project" value="InterPro"/>
</dbReference>
<dbReference type="AlphaFoldDB" id="A0A5N4CX60"/>
<evidence type="ECO:0000256" key="19">
    <source>
        <dbReference type="ARBA" id="ARBA00023170"/>
    </source>
</evidence>
<evidence type="ECO:0000256" key="9">
    <source>
        <dbReference type="ARBA" id="ARBA00022692"/>
    </source>
</evidence>
<dbReference type="EC" id="1.14.14.1" evidence="6"/>
<gene>
    <name evidence="23" type="ORF">Cadr_000023636</name>
</gene>
<evidence type="ECO:0000259" key="22">
    <source>
        <dbReference type="PROSITE" id="PS50259"/>
    </source>
</evidence>
<feature type="transmembrane region" description="Helical" evidence="21">
    <location>
        <begin position="189"/>
        <end position="210"/>
    </location>
</feature>
<dbReference type="SUPFAM" id="SSF48264">
    <property type="entry name" value="Cytochrome P450"/>
    <property type="match status" value="1"/>
</dbReference>
<dbReference type="GO" id="GO:0005789">
    <property type="term" value="C:endoplasmic reticulum membrane"/>
    <property type="evidence" value="ECO:0007669"/>
    <property type="project" value="UniProtKB-SubCell"/>
</dbReference>
<evidence type="ECO:0000256" key="16">
    <source>
        <dbReference type="ARBA" id="ARBA00023033"/>
    </source>
</evidence>
<keyword evidence="19" id="KW-0675">Receptor</keyword>
<keyword evidence="24" id="KW-1185">Reference proteome</keyword>
<dbReference type="STRING" id="9838.ENSCDRP00005014885"/>
<evidence type="ECO:0000256" key="1">
    <source>
        <dbReference type="ARBA" id="ARBA00001971"/>
    </source>
</evidence>
<dbReference type="PROSITE" id="PS50259">
    <property type="entry name" value="G_PROTEIN_RECEP_F3_4"/>
    <property type="match status" value="1"/>
</dbReference>
<keyword evidence="11" id="KW-0256">Endoplasmic reticulum</keyword>
<evidence type="ECO:0000256" key="8">
    <source>
        <dbReference type="ARBA" id="ARBA00022617"/>
    </source>
</evidence>
<dbReference type="Proteomes" id="UP000299084">
    <property type="component" value="Unassembled WGS sequence"/>
</dbReference>
<dbReference type="PRINTS" id="PR00463">
    <property type="entry name" value="EP450I"/>
</dbReference>
<evidence type="ECO:0000256" key="2">
    <source>
        <dbReference type="ARBA" id="ARBA00004174"/>
    </source>
</evidence>
<keyword evidence="16" id="KW-0503">Monooxygenase</keyword>
<keyword evidence="12" id="KW-0492">Microsome</keyword>
<dbReference type="InterPro" id="IPR002401">
    <property type="entry name" value="Cyt_P450_E_grp-I"/>
</dbReference>
<evidence type="ECO:0000256" key="15">
    <source>
        <dbReference type="ARBA" id="ARBA00023004"/>
    </source>
</evidence>
<comment type="cofactor">
    <cofactor evidence="1">
        <name>heme</name>
        <dbReference type="ChEBI" id="CHEBI:30413"/>
    </cofactor>
</comment>
<keyword evidence="13 21" id="KW-1133">Transmembrane helix</keyword>
<evidence type="ECO:0000256" key="13">
    <source>
        <dbReference type="ARBA" id="ARBA00022989"/>
    </source>
</evidence>
<evidence type="ECO:0000256" key="10">
    <source>
        <dbReference type="ARBA" id="ARBA00022723"/>
    </source>
</evidence>
<protein>
    <recommendedName>
        <fullName evidence="6">unspecific monooxygenase</fullName>
        <ecNumber evidence="6">1.14.14.1</ecNumber>
    </recommendedName>
</protein>
<keyword evidence="15" id="KW-0408">Iron</keyword>
<comment type="subcellular location">
    <subcellularLocation>
        <location evidence="4">Cell membrane</location>
        <topology evidence="4">Multi-pass membrane protein</topology>
    </subcellularLocation>
    <subcellularLocation>
        <location evidence="3">Endoplasmic reticulum membrane</location>
        <topology evidence="3">Peripheral membrane protein</topology>
    </subcellularLocation>
    <subcellularLocation>
        <location evidence="2">Microsome membrane</location>
        <topology evidence="2">Peripheral membrane protein</topology>
    </subcellularLocation>
</comment>
<dbReference type="PANTHER" id="PTHR24302:SF38">
    <property type="entry name" value="CYTOCHROME P450 3A5"/>
    <property type="match status" value="1"/>
</dbReference>
<keyword evidence="7" id="KW-1003">Cell membrane</keyword>
<keyword evidence="17" id="KW-0297">G-protein coupled receptor</keyword>